<dbReference type="PANTHER" id="PTHR46680:SF3">
    <property type="entry name" value="NF-KAPPA-B INHIBITOR CACTUS"/>
    <property type="match status" value="1"/>
</dbReference>
<dbReference type="SUPFAM" id="SSF48403">
    <property type="entry name" value="Ankyrin repeat"/>
    <property type="match status" value="1"/>
</dbReference>
<dbReference type="Proteomes" id="UP001329430">
    <property type="component" value="Chromosome 4"/>
</dbReference>
<evidence type="ECO:0000256" key="1">
    <source>
        <dbReference type="ARBA" id="ARBA00022737"/>
    </source>
</evidence>
<reference evidence="4 5" key="1">
    <citation type="journal article" date="2024" name="Insects">
        <title>An Improved Chromosome-Level Genome Assembly of the Firefly Pyrocoelia pectoralis.</title>
        <authorList>
            <person name="Fu X."/>
            <person name="Meyer-Rochow V.B."/>
            <person name="Ballantyne L."/>
            <person name="Zhu X."/>
        </authorList>
    </citation>
    <scope>NUCLEOTIDE SEQUENCE [LARGE SCALE GENOMIC DNA]</scope>
    <source>
        <strain evidence="4">XCY_ONT2</strain>
    </source>
</reference>
<comment type="caution">
    <text evidence="4">The sequence shown here is derived from an EMBL/GenBank/DDBJ whole genome shotgun (WGS) entry which is preliminary data.</text>
</comment>
<organism evidence="4 5">
    <name type="scientific">Pyrocoelia pectoralis</name>
    <dbReference type="NCBI Taxonomy" id="417401"/>
    <lineage>
        <taxon>Eukaryota</taxon>
        <taxon>Metazoa</taxon>
        <taxon>Ecdysozoa</taxon>
        <taxon>Arthropoda</taxon>
        <taxon>Hexapoda</taxon>
        <taxon>Insecta</taxon>
        <taxon>Pterygota</taxon>
        <taxon>Neoptera</taxon>
        <taxon>Endopterygota</taxon>
        <taxon>Coleoptera</taxon>
        <taxon>Polyphaga</taxon>
        <taxon>Elateriformia</taxon>
        <taxon>Elateroidea</taxon>
        <taxon>Lampyridae</taxon>
        <taxon>Lampyrinae</taxon>
        <taxon>Pyrocoelia</taxon>
    </lineage>
</organism>
<dbReference type="PROSITE" id="PS50297">
    <property type="entry name" value="ANK_REP_REGION"/>
    <property type="match status" value="2"/>
</dbReference>
<dbReference type="EMBL" id="JAVRBK010000004">
    <property type="protein sequence ID" value="KAK5645226.1"/>
    <property type="molecule type" value="Genomic_DNA"/>
</dbReference>
<dbReference type="AlphaFoldDB" id="A0AAN7VHC0"/>
<evidence type="ECO:0008006" key="6">
    <source>
        <dbReference type="Google" id="ProtNLM"/>
    </source>
</evidence>
<dbReference type="InterPro" id="IPR036770">
    <property type="entry name" value="Ankyrin_rpt-contain_sf"/>
</dbReference>
<feature type="repeat" description="ANK" evidence="3">
    <location>
        <begin position="136"/>
        <end position="168"/>
    </location>
</feature>
<accession>A0AAN7VHC0</accession>
<dbReference type="InterPro" id="IPR051070">
    <property type="entry name" value="NF-kappa-B_inhibitor"/>
</dbReference>
<proteinExistence type="predicted"/>
<evidence type="ECO:0000313" key="4">
    <source>
        <dbReference type="EMBL" id="KAK5645226.1"/>
    </source>
</evidence>
<dbReference type="SMART" id="SM00248">
    <property type="entry name" value="ANK"/>
    <property type="match status" value="5"/>
</dbReference>
<sequence length="349" mass="38893">MPGKDLFILISSRTDSGFISGEISEEQSQLLTESGDIEESVNKKDMQLHLDSGVVLSLSENFSSLSLKNPDLNNLNSSTIIESEPEPKVPWELYYEQDEDGDTLLHSAIVQGFLEVVLAIIRAAPRPHLLDTPNDDAQSPLHYAVATKQWKIVRWLIVAGAKPSPRNRQGDSPLHICARTGDVQSCKAITDPVTQTERDALALSYPPQPYQPCQLDQWNYDGQTCVHVAAIYGHIDVLRHLVWNGADINAREGTKGYTALHYALERVDEVMVHFLLYECKKLNPNILTYGQRSVLQLGFPVPSAVAEALRLRGVESPFTSDSEYDEDSEDELPYDNTNIYKSSIIQANA</sequence>
<dbReference type="Pfam" id="PF12796">
    <property type="entry name" value="Ank_2"/>
    <property type="match status" value="2"/>
</dbReference>
<dbReference type="InterPro" id="IPR002110">
    <property type="entry name" value="Ankyrin_rpt"/>
</dbReference>
<keyword evidence="2 3" id="KW-0040">ANK repeat</keyword>
<keyword evidence="5" id="KW-1185">Reference proteome</keyword>
<dbReference type="Gene3D" id="1.25.40.20">
    <property type="entry name" value="Ankyrin repeat-containing domain"/>
    <property type="match status" value="1"/>
</dbReference>
<evidence type="ECO:0000256" key="2">
    <source>
        <dbReference type="ARBA" id="ARBA00023043"/>
    </source>
</evidence>
<evidence type="ECO:0000313" key="5">
    <source>
        <dbReference type="Proteomes" id="UP001329430"/>
    </source>
</evidence>
<dbReference type="PROSITE" id="PS50088">
    <property type="entry name" value="ANK_REPEAT"/>
    <property type="match status" value="2"/>
</dbReference>
<dbReference type="GO" id="GO:0005829">
    <property type="term" value="C:cytosol"/>
    <property type="evidence" value="ECO:0007669"/>
    <property type="project" value="TreeGrafter"/>
</dbReference>
<dbReference type="GO" id="GO:0051059">
    <property type="term" value="F:NF-kappaB binding"/>
    <property type="evidence" value="ECO:0007669"/>
    <property type="project" value="TreeGrafter"/>
</dbReference>
<feature type="repeat" description="ANK" evidence="3">
    <location>
        <begin position="221"/>
        <end position="253"/>
    </location>
</feature>
<gene>
    <name evidence="4" type="ORF">RI129_006526</name>
</gene>
<name>A0AAN7VHC0_9COLE</name>
<protein>
    <recommendedName>
        <fullName evidence="6">NF-kappa-B inhibitor cactus</fullName>
    </recommendedName>
</protein>
<dbReference type="PANTHER" id="PTHR46680">
    <property type="entry name" value="NF-KAPPA-B INHIBITOR ALPHA"/>
    <property type="match status" value="1"/>
</dbReference>
<dbReference type="GO" id="GO:0071356">
    <property type="term" value="P:cellular response to tumor necrosis factor"/>
    <property type="evidence" value="ECO:0007669"/>
    <property type="project" value="TreeGrafter"/>
</dbReference>
<evidence type="ECO:0000256" key="3">
    <source>
        <dbReference type="PROSITE-ProRule" id="PRU00023"/>
    </source>
</evidence>
<keyword evidence="1" id="KW-0677">Repeat</keyword>